<dbReference type="Gene3D" id="1.50.10.10">
    <property type="match status" value="1"/>
</dbReference>
<dbReference type="InterPro" id="IPR035396">
    <property type="entry name" value="Bac_rhamnosid6H"/>
</dbReference>
<dbReference type="AlphaFoldDB" id="A0A412IE15"/>
<evidence type="ECO:0000259" key="1">
    <source>
        <dbReference type="Pfam" id="PF17389"/>
    </source>
</evidence>
<evidence type="ECO:0000259" key="2">
    <source>
        <dbReference type="Pfam" id="PF21104"/>
    </source>
</evidence>
<feature type="domain" description="Glycosyl hydrolase family 78 alpha-rhamnosidase N-terminal" evidence="2">
    <location>
        <begin position="51"/>
        <end position="192"/>
    </location>
</feature>
<dbReference type="Proteomes" id="UP000283341">
    <property type="component" value="Unassembled WGS sequence"/>
</dbReference>
<dbReference type="Pfam" id="PF21104">
    <property type="entry name" value="Glyco_hydro_78_N"/>
    <property type="match status" value="1"/>
</dbReference>
<comment type="caution">
    <text evidence="3">The sequence shown here is derived from an EMBL/GenBank/DDBJ whole genome shotgun (WGS) entry which is preliminary data.</text>
</comment>
<dbReference type="EMBL" id="QRVJ01000016">
    <property type="protein sequence ID" value="RGS35156.1"/>
    <property type="molecule type" value="Genomic_DNA"/>
</dbReference>
<accession>A0A412IE15</accession>
<keyword evidence="3" id="KW-0378">Hydrolase</keyword>
<sequence length="542" mass="62101">MVVKRVASIIFLLIIVFEQSYAVDFFEQYRKSWIQKAVDSTPKLHETIVRPVSMVTAIADKNAFQGWKYLKKDGLEDLPKLNYKEVRELTFDFGMHVTGYFSFSTRIIRRCQDAPVRFRLTFGELPAEINTPLEPWKGTLSRAWMQDEIITLDMIGNAYTLPRRMAFRYVKVELLGASSDFDFAISDVTCKAVSSAGRVQTTLLRTCPPDIANINKVSVATLGECMQTVYEDGPKRDRRLWAGDMYLESLANRYSYKNFNLTKHCLYIFAALTDSLGRVLSNCFEWPYYHAQPDSYCLNYSLLWTSTLLEYLKDTGDIATANDLWPVALRQIELALQSVGKDYVYHPAHWLFFDHKADLDCSASAHAAVLFGLRQTCELANMLRRDKEVFVYLSFISRMEQVALANFYDELDGIFVSGPQRQVSVLSQAWMILGGVVKGKLAQRALRSSLDKPDSFQPATPYAMHFVLQAMLDCGMKKEARQLLVSYWGGMVEKGADTFWEVYDPTDDTYSPYHFFPLNSACHAWSCTPVYFIHNYADVFQE</sequence>
<dbReference type="GO" id="GO:0016787">
    <property type="term" value="F:hydrolase activity"/>
    <property type="evidence" value="ECO:0007669"/>
    <property type="project" value="UniProtKB-KW"/>
</dbReference>
<feature type="domain" description="Alpha-L-rhamnosidase six-hairpin glycosidase" evidence="1">
    <location>
        <begin position="200"/>
        <end position="536"/>
    </location>
</feature>
<proteinExistence type="predicted"/>
<dbReference type="SUPFAM" id="SSF48208">
    <property type="entry name" value="Six-hairpin glycosidases"/>
    <property type="match status" value="1"/>
</dbReference>
<dbReference type="InterPro" id="IPR008928">
    <property type="entry name" value="6-hairpin_glycosidase_sf"/>
</dbReference>
<dbReference type="RefSeq" id="WP_118403127.1">
    <property type="nucleotide sequence ID" value="NZ_JADNFX010000019.1"/>
</dbReference>
<protein>
    <submittedName>
        <fullName evidence="3">Glycoside hydrolase</fullName>
    </submittedName>
</protein>
<evidence type="ECO:0000313" key="4">
    <source>
        <dbReference type="Proteomes" id="UP000283341"/>
    </source>
</evidence>
<evidence type="ECO:0000313" key="3">
    <source>
        <dbReference type="EMBL" id="RGS35156.1"/>
    </source>
</evidence>
<dbReference type="Pfam" id="PF17389">
    <property type="entry name" value="Bac_rhamnosid6H"/>
    <property type="match status" value="1"/>
</dbReference>
<dbReference type="PANTHER" id="PTHR34987:SF4">
    <property type="entry name" value="ALPHA-L-RHAMNOSIDASE C-TERMINAL DOMAIN-CONTAINING PROTEIN"/>
    <property type="match status" value="1"/>
</dbReference>
<dbReference type="PANTHER" id="PTHR34987">
    <property type="entry name" value="C, PUTATIVE (AFU_ORTHOLOGUE AFUA_3G02880)-RELATED"/>
    <property type="match status" value="1"/>
</dbReference>
<gene>
    <name evidence="3" type="ORF">DWX97_17000</name>
</gene>
<name>A0A412IE15_9BACE</name>
<organism evidence="3 4">
    <name type="scientific">Bacteroides cellulosilyticus</name>
    <dbReference type="NCBI Taxonomy" id="246787"/>
    <lineage>
        <taxon>Bacteria</taxon>
        <taxon>Pseudomonadati</taxon>
        <taxon>Bacteroidota</taxon>
        <taxon>Bacteroidia</taxon>
        <taxon>Bacteroidales</taxon>
        <taxon>Bacteroidaceae</taxon>
        <taxon>Bacteroides</taxon>
    </lineage>
</organism>
<dbReference type="InterPro" id="IPR012341">
    <property type="entry name" value="6hp_glycosidase-like_sf"/>
</dbReference>
<reference evidence="3 4" key="1">
    <citation type="submission" date="2018-08" db="EMBL/GenBank/DDBJ databases">
        <title>A genome reference for cultivated species of the human gut microbiota.</title>
        <authorList>
            <person name="Zou Y."/>
            <person name="Xue W."/>
            <person name="Luo G."/>
        </authorList>
    </citation>
    <scope>NUCLEOTIDE SEQUENCE [LARGE SCALE GENOMIC DNA]</scope>
    <source>
        <strain evidence="3 4">AF22-3AC</strain>
    </source>
</reference>
<dbReference type="InterPro" id="IPR049164">
    <property type="entry name" value="Glyco_hydro_78_N"/>
</dbReference>
<dbReference type="GO" id="GO:0005975">
    <property type="term" value="P:carbohydrate metabolic process"/>
    <property type="evidence" value="ECO:0007669"/>
    <property type="project" value="InterPro"/>
</dbReference>